<reference evidence="10" key="1">
    <citation type="submission" date="2022-08" db="EMBL/GenBank/DDBJ databases">
        <title>Genome sequence of Vagococcus luciliae DSM 112651.</title>
        <authorList>
            <person name="Juan G."/>
            <person name="Anja P."/>
            <person name="Rolf D."/>
            <person name="Kampfer P."/>
            <person name="Vilcinskas A."/>
        </authorList>
    </citation>
    <scope>NUCLEOTIDE SEQUENCE</scope>
    <source>
        <strain evidence="10">G314FT</strain>
    </source>
</reference>
<evidence type="ECO:0000313" key="10">
    <source>
        <dbReference type="EMBL" id="UUV99546.1"/>
    </source>
</evidence>
<evidence type="ECO:0000256" key="2">
    <source>
        <dbReference type="ARBA" id="ARBA00022679"/>
    </source>
</evidence>
<comment type="catalytic activity">
    <reaction evidence="7 8">
        <text>CMP + ATP = CDP + ADP</text>
        <dbReference type="Rhea" id="RHEA:11600"/>
        <dbReference type="ChEBI" id="CHEBI:30616"/>
        <dbReference type="ChEBI" id="CHEBI:58069"/>
        <dbReference type="ChEBI" id="CHEBI:60377"/>
        <dbReference type="ChEBI" id="CHEBI:456216"/>
        <dbReference type="EC" id="2.7.4.25"/>
    </reaction>
</comment>
<dbReference type="NCBIfam" id="TIGR00017">
    <property type="entry name" value="cmk"/>
    <property type="match status" value="1"/>
</dbReference>
<name>A0ABY5P1K7_9ENTE</name>
<dbReference type="InterPro" id="IPR027417">
    <property type="entry name" value="P-loop_NTPase"/>
</dbReference>
<proteinExistence type="inferred from homology"/>
<evidence type="ECO:0000256" key="4">
    <source>
        <dbReference type="ARBA" id="ARBA00022777"/>
    </source>
</evidence>
<evidence type="ECO:0000256" key="8">
    <source>
        <dbReference type="HAMAP-Rule" id="MF_00238"/>
    </source>
</evidence>
<evidence type="ECO:0000313" key="11">
    <source>
        <dbReference type="Proteomes" id="UP001058273"/>
    </source>
</evidence>
<sequence length="229" mass="25743">MSKQIQVAIDGPASAGKSTVAKILAKKMGYIYCDTGAMYRVVTYHALEHKINLKNTDELMNALSHLKISFDYVEGIQHVYANGVDVTDAIRMPDVTNHVSEVAAIKEVRHELVNRQKNISASQNIVMDGRDIGTVVLPDADLKIFLVASVKERAERRYKENRTKGIMTSLDELQKEIEDRDYYDSHRKESPLVQANDAIKVDTTGLSIEEVVKVIENELKKVISSQNNR</sequence>
<comment type="similarity">
    <text evidence="1 8">Belongs to the cytidylate kinase family. Type 1 subfamily.</text>
</comment>
<gene>
    <name evidence="8 10" type="primary">cmk</name>
    <name evidence="10" type="ORF">G314FT_17070</name>
</gene>
<evidence type="ECO:0000256" key="6">
    <source>
        <dbReference type="ARBA" id="ARBA00047615"/>
    </source>
</evidence>
<dbReference type="HAMAP" id="MF_00238">
    <property type="entry name" value="Cytidyl_kinase_type1"/>
    <property type="match status" value="1"/>
</dbReference>
<dbReference type="CDD" id="cd02019">
    <property type="entry name" value="NK"/>
    <property type="match status" value="1"/>
</dbReference>
<dbReference type="InterPro" id="IPR011994">
    <property type="entry name" value="Cytidylate_kinase_dom"/>
</dbReference>
<evidence type="ECO:0000256" key="1">
    <source>
        <dbReference type="ARBA" id="ARBA00009427"/>
    </source>
</evidence>
<comment type="catalytic activity">
    <reaction evidence="6 8">
        <text>dCMP + ATP = dCDP + ADP</text>
        <dbReference type="Rhea" id="RHEA:25094"/>
        <dbReference type="ChEBI" id="CHEBI:30616"/>
        <dbReference type="ChEBI" id="CHEBI:57566"/>
        <dbReference type="ChEBI" id="CHEBI:58593"/>
        <dbReference type="ChEBI" id="CHEBI:456216"/>
        <dbReference type="EC" id="2.7.4.25"/>
    </reaction>
</comment>
<evidence type="ECO:0000256" key="7">
    <source>
        <dbReference type="ARBA" id="ARBA00048478"/>
    </source>
</evidence>
<dbReference type="EMBL" id="CP102451">
    <property type="protein sequence ID" value="UUV99546.1"/>
    <property type="molecule type" value="Genomic_DNA"/>
</dbReference>
<keyword evidence="4 8" id="KW-0418">Kinase</keyword>
<protein>
    <recommendedName>
        <fullName evidence="8">Cytidylate kinase</fullName>
        <shortName evidence="8">CK</shortName>
        <ecNumber evidence="8">2.7.4.25</ecNumber>
    </recommendedName>
    <alternativeName>
        <fullName evidence="8">Cytidine monophosphate kinase</fullName>
        <shortName evidence="8">CMP kinase</shortName>
    </alternativeName>
</protein>
<dbReference type="Proteomes" id="UP001058273">
    <property type="component" value="Chromosome"/>
</dbReference>
<dbReference type="EC" id="2.7.4.25" evidence="8"/>
<feature type="binding site" evidence="8">
    <location>
        <begin position="11"/>
        <end position="19"/>
    </location>
    <ligand>
        <name>ATP</name>
        <dbReference type="ChEBI" id="CHEBI:30616"/>
    </ligand>
</feature>
<dbReference type="SUPFAM" id="SSF52540">
    <property type="entry name" value="P-loop containing nucleoside triphosphate hydrolases"/>
    <property type="match status" value="1"/>
</dbReference>
<reference evidence="10" key="2">
    <citation type="submission" date="2022-08" db="EMBL/GenBank/DDBJ databases">
        <authorList>
            <person name="Poehlein A."/>
            <person name="Guzman J."/>
            <person name="Daniel R."/>
            <person name="Vilcinskas A."/>
        </authorList>
    </citation>
    <scope>NUCLEOTIDE SEQUENCE</scope>
    <source>
        <strain evidence="10">G314FT</strain>
    </source>
</reference>
<comment type="subcellular location">
    <subcellularLocation>
        <location evidence="8">Cytoplasm</location>
    </subcellularLocation>
</comment>
<dbReference type="CDD" id="cd02020">
    <property type="entry name" value="CMPK"/>
    <property type="match status" value="1"/>
</dbReference>
<dbReference type="Gene3D" id="3.40.50.300">
    <property type="entry name" value="P-loop containing nucleotide triphosphate hydrolases"/>
    <property type="match status" value="1"/>
</dbReference>
<evidence type="ECO:0000259" key="9">
    <source>
        <dbReference type="Pfam" id="PF02224"/>
    </source>
</evidence>
<keyword evidence="2 8" id="KW-0808">Transferase</keyword>
<dbReference type="Pfam" id="PF02224">
    <property type="entry name" value="Cytidylate_kin"/>
    <property type="match status" value="1"/>
</dbReference>
<dbReference type="RefSeq" id="WP_257700576.1">
    <property type="nucleotide sequence ID" value="NZ_CP102451.1"/>
</dbReference>
<keyword evidence="11" id="KW-1185">Reference proteome</keyword>
<evidence type="ECO:0000256" key="3">
    <source>
        <dbReference type="ARBA" id="ARBA00022741"/>
    </source>
</evidence>
<dbReference type="PANTHER" id="PTHR21299:SF2">
    <property type="entry name" value="CYTIDYLATE KINASE"/>
    <property type="match status" value="1"/>
</dbReference>
<organism evidence="10 11">
    <name type="scientific">Vagococcus luciliae</name>
    <dbReference type="NCBI Taxonomy" id="2920380"/>
    <lineage>
        <taxon>Bacteria</taxon>
        <taxon>Bacillati</taxon>
        <taxon>Bacillota</taxon>
        <taxon>Bacilli</taxon>
        <taxon>Lactobacillales</taxon>
        <taxon>Enterococcaceae</taxon>
        <taxon>Vagococcus</taxon>
    </lineage>
</organism>
<dbReference type="PANTHER" id="PTHR21299">
    <property type="entry name" value="CYTIDYLATE KINASE/PANTOATE-BETA-ALANINE LIGASE"/>
    <property type="match status" value="1"/>
</dbReference>
<keyword evidence="5 8" id="KW-0067">ATP-binding</keyword>
<dbReference type="GO" id="GO:0016301">
    <property type="term" value="F:kinase activity"/>
    <property type="evidence" value="ECO:0007669"/>
    <property type="project" value="UniProtKB-KW"/>
</dbReference>
<accession>A0ABY5P1K7</accession>
<evidence type="ECO:0000256" key="5">
    <source>
        <dbReference type="ARBA" id="ARBA00022840"/>
    </source>
</evidence>
<dbReference type="InterPro" id="IPR003136">
    <property type="entry name" value="Cytidylate_kin"/>
</dbReference>
<keyword evidence="8" id="KW-0963">Cytoplasm</keyword>
<keyword evidence="3 8" id="KW-0547">Nucleotide-binding</keyword>
<feature type="domain" description="Cytidylate kinase" evidence="9">
    <location>
        <begin position="7"/>
        <end position="219"/>
    </location>
</feature>